<dbReference type="PANTHER" id="PTHR48081">
    <property type="entry name" value="AB HYDROLASE SUPERFAMILY PROTEIN C4A8.06C"/>
    <property type="match status" value="1"/>
</dbReference>
<evidence type="ECO:0000256" key="1">
    <source>
        <dbReference type="ARBA" id="ARBA00022801"/>
    </source>
</evidence>
<dbReference type="RefSeq" id="WP_377718421.1">
    <property type="nucleotide sequence ID" value="NZ_JBHSAM010000020.1"/>
</dbReference>
<dbReference type="InterPro" id="IPR049492">
    <property type="entry name" value="BD-FAE-like_dom"/>
</dbReference>
<comment type="caution">
    <text evidence="3">The sequence shown here is derived from an EMBL/GenBank/DDBJ whole genome shotgun (WGS) entry which is preliminary data.</text>
</comment>
<sequence>MLVMKLQLWDDADYVTLQTYVLERSPELSPDRRRPAVIVCPGGGYMGTSDREAEPVALRFAAQGYHAFVLRYTTYWPGFVDFATHPLPGNPKTRYPQPLFDLGKAIMVVRQHAEAWNVDPDRIAICGFSAGGHLAASLGVHWQDDFLSEQLGVPNQSLKPNALILSYPLLDFVSMKQEVEAKASPEDKEFWRKSNLAIFGTPDPTDEERARLSPPRHVSSSMPPTFVWHTADDDLVYVSNALNLASAMAAHQVPFELHVFESGVHGMSLGDETSAGGAEHVNADSQWMRAALKFLKRRG</sequence>
<keyword evidence="1 3" id="KW-0378">Hydrolase</keyword>
<dbReference type="Proteomes" id="UP001595715">
    <property type="component" value="Unassembled WGS sequence"/>
</dbReference>
<accession>A0ABV8K226</accession>
<protein>
    <submittedName>
        <fullName evidence="3">Alpha/beta hydrolase</fullName>
    </submittedName>
</protein>
<dbReference type="EMBL" id="JBHSAM010000020">
    <property type="protein sequence ID" value="MFC4099739.1"/>
    <property type="molecule type" value="Genomic_DNA"/>
</dbReference>
<organism evidence="3 4">
    <name type="scientific">Paenibacillus xanthanilyticus</name>
    <dbReference type="NCBI Taxonomy" id="1783531"/>
    <lineage>
        <taxon>Bacteria</taxon>
        <taxon>Bacillati</taxon>
        <taxon>Bacillota</taxon>
        <taxon>Bacilli</taxon>
        <taxon>Bacillales</taxon>
        <taxon>Paenibacillaceae</taxon>
        <taxon>Paenibacillus</taxon>
    </lineage>
</organism>
<dbReference type="InterPro" id="IPR050300">
    <property type="entry name" value="GDXG_lipolytic_enzyme"/>
</dbReference>
<dbReference type="SUPFAM" id="SSF53474">
    <property type="entry name" value="alpha/beta-Hydrolases"/>
    <property type="match status" value="1"/>
</dbReference>
<dbReference type="PANTHER" id="PTHR48081:SF6">
    <property type="entry name" value="PEPTIDASE S9 PROLYL OLIGOPEPTIDASE CATALYTIC DOMAIN-CONTAINING PROTEIN"/>
    <property type="match status" value="1"/>
</dbReference>
<proteinExistence type="predicted"/>
<feature type="domain" description="BD-FAE-like" evidence="2">
    <location>
        <begin position="33"/>
        <end position="247"/>
    </location>
</feature>
<dbReference type="GO" id="GO:0016787">
    <property type="term" value="F:hydrolase activity"/>
    <property type="evidence" value="ECO:0007669"/>
    <property type="project" value="UniProtKB-KW"/>
</dbReference>
<keyword evidence="4" id="KW-1185">Reference proteome</keyword>
<name>A0ABV8K226_9BACL</name>
<evidence type="ECO:0000313" key="3">
    <source>
        <dbReference type="EMBL" id="MFC4099739.1"/>
    </source>
</evidence>
<evidence type="ECO:0000313" key="4">
    <source>
        <dbReference type="Proteomes" id="UP001595715"/>
    </source>
</evidence>
<dbReference type="Pfam" id="PF20434">
    <property type="entry name" value="BD-FAE"/>
    <property type="match status" value="1"/>
</dbReference>
<dbReference type="Gene3D" id="3.40.50.1820">
    <property type="entry name" value="alpha/beta hydrolase"/>
    <property type="match status" value="1"/>
</dbReference>
<dbReference type="InterPro" id="IPR029058">
    <property type="entry name" value="AB_hydrolase_fold"/>
</dbReference>
<gene>
    <name evidence="3" type="ORF">ACFOZ8_08725</name>
</gene>
<reference evidence="4" key="1">
    <citation type="journal article" date="2019" name="Int. J. Syst. Evol. Microbiol.">
        <title>The Global Catalogue of Microorganisms (GCM) 10K type strain sequencing project: providing services to taxonomists for standard genome sequencing and annotation.</title>
        <authorList>
            <consortium name="The Broad Institute Genomics Platform"/>
            <consortium name="The Broad Institute Genome Sequencing Center for Infectious Disease"/>
            <person name="Wu L."/>
            <person name="Ma J."/>
        </authorList>
    </citation>
    <scope>NUCLEOTIDE SEQUENCE [LARGE SCALE GENOMIC DNA]</scope>
    <source>
        <strain evidence="4">IBRC-M 10987</strain>
    </source>
</reference>
<evidence type="ECO:0000259" key="2">
    <source>
        <dbReference type="Pfam" id="PF20434"/>
    </source>
</evidence>